<comment type="caution">
    <text evidence="8">The sequence shown here is derived from an EMBL/GenBank/DDBJ whole genome shotgun (WGS) entry which is preliminary data.</text>
</comment>
<dbReference type="Proteomes" id="UP001187343">
    <property type="component" value="Unassembled WGS sequence"/>
</dbReference>
<feature type="domain" description="MAM" evidence="6">
    <location>
        <begin position="2992"/>
        <end position="3150"/>
    </location>
</feature>
<dbReference type="EMBL" id="JAUYZG010000008">
    <property type="protein sequence ID" value="KAK2900545.1"/>
    <property type="molecule type" value="Genomic_DNA"/>
</dbReference>
<feature type="domain" description="MAM" evidence="6">
    <location>
        <begin position="2410"/>
        <end position="2568"/>
    </location>
</feature>
<dbReference type="Pfam" id="PF08742">
    <property type="entry name" value="C8"/>
    <property type="match status" value="2"/>
</dbReference>
<dbReference type="Gene3D" id="2.10.25.10">
    <property type="entry name" value="Laminin"/>
    <property type="match status" value="1"/>
</dbReference>
<dbReference type="InterPro" id="IPR036084">
    <property type="entry name" value="Ser_inhib-like_sf"/>
</dbReference>
<evidence type="ECO:0000259" key="6">
    <source>
        <dbReference type="PROSITE" id="PS50060"/>
    </source>
</evidence>
<dbReference type="Pfam" id="PF01826">
    <property type="entry name" value="TIL"/>
    <property type="match status" value="1"/>
</dbReference>
<dbReference type="GO" id="GO:0016020">
    <property type="term" value="C:membrane"/>
    <property type="evidence" value="ECO:0007669"/>
    <property type="project" value="InterPro"/>
</dbReference>
<evidence type="ECO:0000256" key="2">
    <source>
        <dbReference type="ARBA" id="ARBA00023157"/>
    </source>
</evidence>
<name>A0AA88TQX2_9TELE</name>
<dbReference type="InterPro" id="IPR001846">
    <property type="entry name" value="VWF_type-D"/>
</dbReference>
<evidence type="ECO:0008006" key="10">
    <source>
        <dbReference type="Google" id="ProtNLM"/>
    </source>
</evidence>
<feature type="chain" id="PRO_5041716801" description="MAM and LDL-receptor class A domain-containing protein 1-like" evidence="5">
    <location>
        <begin position="26"/>
        <end position="3588"/>
    </location>
</feature>
<feature type="domain" description="MAM" evidence="6">
    <location>
        <begin position="1638"/>
        <end position="1796"/>
    </location>
</feature>
<dbReference type="InterPro" id="IPR013320">
    <property type="entry name" value="ConA-like_dom_sf"/>
</dbReference>
<evidence type="ECO:0000256" key="3">
    <source>
        <dbReference type="ARBA" id="ARBA00023180"/>
    </source>
</evidence>
<feature type="domain" description="MAM" evidence="6">
    <location>
        <begin position="97"/>
        <end position="182"/>
    </location>
</feature>
<dbReference type="PROSITE" id="PS50060">
    <property type="entry name" value="MAM_2"/>
    <property type="match status" value="15"/>
</dbReference>
<dbReference type="InterPro" id="IPR000998">
    <property type="entry name" value="MAM_dom"/>
</dbReference>
<dbReference type="CDD" id="cd06263">
    <property type="entry name" value="MAM"/>
    <property type="match status" value="14"/>
</dbReference>
<dbReference type="SUPFAM" id="SSF57567">
    <property type="entry name" value="Serine protease inhibitors"/>
    <property type="match status" value="1"/>
</dbReference>
<feature type="domain" description="MAM" evidence="6">
    <location>
        <begin position="2796"/>
        <end position="2954"/>
    </location>
</feature>
<dbReference type="PANTHER" id="PTHR23282">
    <property type="entry name" value="APICAL ENDOSOMAL GLYCOPROTEIN PRECURSOR"/>
    <property type="match status" value="1"/>
</dbReference>
<dbReference type="InterPro" id="IPR025615">
    <property type="entry name" value="TILa_dom"/>
</dbReference>
<dbReference type="InterPro" id="IPR002919">
    <property type="entry name" value="TIL_dom"/>
</dbReference>
<dbReference type="CDD" id="cd19941">
    <property type="entry name" value="TIL"/>
    <property type="match status" value="1"/>
</dbReference>
<protein>
    <recommendedName>
        <fullName evidence="10">MAM and LDL-receptor class A domain-containing protein 1-like</fullName>
    </recommendedName>
</protein>
<dbReference type="SUPFAM" id="SSF49899">
    <property type="entry name" value="Concanavalin A-like lectins/glucanases"/>
    <property type="match status" value="15"/>
</dbReference>
<feature type="compositionally biased region" description="Low complexity" evidence="4">
    <location>
        <begin position="1812"/>
        <end position="1826"/>
    </location>
</feature>
<keyword evidence="3" id="KW-0325">Glycoprotein</keyword>
<feature type="signal peptide" evidence="5">
    <location>
        <begin position="1"/>
        <end position="25"/>
    </location>
</feature>
<feature type="domain" description="VWFD" evidence="7">
    <location>
        <begin position="218"/>
        <end position="399"/>
    </location>
</feature>
<evidence type="ECO:0000313" key="8">
    <source>
        <dbReference type="EMBL" id="KAK2900545.1"/>
    </source>
</evidence>
<dbReference type="SMART" id="SM00137">
    <property type="entry name" value="MAM"/>
    <property type="match status" value="14"/>
</dbReference>
<evidence type="ECO:0000256" key="4">
    <source>
        <dbReference type="SAM" id="MobiDB-lite"/>
    </source>
</evidence>
<feature type="domain" description="MAM" evidence="6">
    <location>
        <begin position="876"/>
        <end position="1033"/>
    </location>
</feature>
<dbReference type="PRINTS" id="PR00020">
    <property type="entry name" value="MAMDOMAIN"/>
</dbReference>
<feature type="domain" description="VWFD" evidence="7">
    <location>
        <begin position="595"/>
        <end position="769"/>
    </location>
</feature>
<evidence type="ECO:0000256" key="1">
    <source>
        <dbReference type="ARBA" id="ARBA00022737"/>
    </source>
</evidence>
<dbReference type="Gene3D" id="2.60.120.200">
    <property type="match status" value="15"/>
</dbReference>
<evidence type="ECO:0000256" key="5">
    <source>
        <dbReference type="SAM" id="SignalP"/>
    </source>
</evidence>
<dbReference type="Pfam" id="PF00094">
    <property type="entry name" value="VWD"/>
    <property type="match status" value="2"/>
</dbReference>
<feature type="domain" description="MAM" evidence="6">
    <location>
        <begin position="1448"/>
        <end position="1606"/>
    </location>
</feature>
<accession>A0AA88TQX2</accession>
<keyword evidence="1" id="KW-0677">Repeat</keyword>
<keyword evidence="5" id="KW-0732">Signal</keyword>
<feature type="domain" description="MAM" evidence="6">
    <location>
        <begin position="2606"/>
        <end position="2764"/>
    </location>
</feature>
<dbReference type="InterPro" id="IPR014853">
    <property type="entry name" value="VWF/SSPO/ZAN-like_Cys-rich_dom"/>
</dbReference>
<reference evidence="8" key="1">
    <citation type="submission" date="2023-08" db="EMBL/GenBank/DDBJ databases">
        <title>Chromosome-level Genome Assembly of mud carp (Cirrhinus molitorella).</title>
        <authorList>
            <person name="Liu H."/>
        </authorList>
    </citation>
    <scope>NUCLEOTIDE SEQUENCE</scope>
    <source>
        <strain evidence="8">Prfri</strain>
        <tissue evidence="8">Muscle</tissue>
    </source>
</reference>
<feature type="domain" description="MAM" evidence="6">
    <location>
        <begin position="2220"/>
        <end position="2378"/>
    </location>
</feature>
<keyword evidence="9" id="KW-1185">Reference proteome</keyword>
<dbReference type="SMART" id="SM00832">
    <property type="entry name" value="C8"/>
    <property type="match status" value="2"/>
</dbReference>
<sequence>MSGDTYLRLLSVVVYLCVLNTEAYSRSLPLSLPDWRSNADYFAKCDFGSDLPASCDWTSEGPISAQTATEETALHPESPSGVFRLKSGFLTISEDSCLEFWYHKPNKKSSELKVLLVDDILQTLIWTSETSSSGDWRQVFIPLAKQSDNDNVQVVFELLKGLHDDEETAFDRIGIRKGQCGSQCQQRHAFWTDKSTYCACTDEQLICSHMPWSSDTFGSCHVASDPHYTTFDGVSFQFKSPCTYVLSKVCDESGLLPEFAVEVQNENKGESHISSIQQVNVNIRDLRVTMMRTERRKVMVNGIWNNLPLHLKNNRVTVNAQGDALVLQTDFKMSVFYMRSGAVQVIVPSHYSNRICGMCGNFNHKTEDDFKIPDGSLVQDTHVLGQRVCEEPTLPRVCTDAEEQQYAREAYCGMLTSTQGPFSKCSSVLNADTFFQSCMYDMCTTHGDPAALCDAIEAFSATCKKVGISVLAWRNSTFCPVACGPHSHYNACASGCPKTCSSQDTTGPCGKCEERCECDDGYMLSGGACVLAEDCGCWVNEQHYSITEKFMEGQCEQQCECLGQGNIQCSPMSCLADEVCMVKDGVLGCFPSSPATCSVYGDPHYITFDGKAYSFWGTCNYTIAKTCGPTDTQFEITARNEGESNSASSSLNSVALHMEGLHIVIGKDKQVYVNGSQVRLPAEFSSSVSVIESGPYSQVNTNFGLRLLFGNARLFVQVDERYRGVLCGLCGTYSGSQFDDFLTPDGNTVANPHEFASSWNTNDNDWTCSNGSPDPPECHPDLEDDAYNKCSELYGDAFKECHWFVPPQIYVSSCISDYCISKGDKAQLCTSFEDYVSACEITEVFLPDWRNHTLCFANPLPTDEPTPPPSSASCAWSCNFDQDECGWEQLIQDSFDWTRWSGSTPSDLTGPTSDHTTGSGYYMYIEGDSVVHGDSARIMSPVCNSSGKQCLSFWFHMYGMANAMSLNFYIFENNRATKIWSRANNQGNSWYKGQVEINPQQPFQIIIEAIRGSDPRSDVSIDDVSIMYGACDYLSAEDLHPTTLAPHPSTPNLTDPHPMCSINCDFESDICSWTQMVTDVFDWTRHRGSTPTTMTGPSSDHTTGSRFYMYIDGDGAVQGDTARLLSAECADTQPQCLQFWYHMHGSSWTMGLSVYLLQYGNVGKELWSMREDQGNTWHLVQVDLRSDVKFKVIFEGQRGSSALSDVAIDDISLHRGACSDLPKQVAPPSVPLPPAALIQRRKVPNTSASCVMNCDFEKDICAWTQLPTDVFDWTRNRGSTPTSMTGPSSDHTTGSGFYMYIEGDSAAHGDTARLLSAECADTQPQCLQFWYHMYGSSWTMGLSVYLLQYGNVANEVWRMREDQGNMWHFAQVDLRPDAKFQVIFEGRRGSSARSDVAIDDILLYRGACSDLPNEVTPPSVPLPSTSVTPQPATIQTADIPNTSASCDMNCDFERDICTWTQLLTDVFDWTRNRGSTPTSMTGPSSDHTTGSGFYMYVEGDSAAHGDTARVLSAECADTQPQCLQFWYHMYGSSWTMGLSVHLLQYGNVAKEVWRMREDQGNMWHLAQVDLRPDAKFQVIFEGRRGSSARSDVAIDDVSLHRGACSDLPKQVAPPSVPLPPAAPIQSRKVPNTSASCVINCDFERDICAWTQLPTDVFDWTRNRGSTPTSMTGPSSDHTTGSGFYMYIEGDSAAHGDTARLLSAECADTQPQCLQFWYHMYGSSWTMGLSVYLLQYGNVAKEVWRKREDQGNVWHFAQVDLRPDAKFQVIFEGRRGSSARSDVAIDDIFLHRGACSDLPNQVAPPSVPLPRAPITTQPTTTQTTEIPNTSASCDMNCDFERDICTWTQMATDVFDWTRNRGSTPTSMTGPSSDHTTGSGFYMYVEGDSAVHGDTSRLLSAECADTQPQCLQFWYHMYGSSWTMGLSVYLLQYGNVAKEVWRMREDQGNMWHLARVDLRPDAKFQVIFEGRRGSSARSDVAIDDVSLHRGACSDLPKQVAPASVPLPPAAPIQSRKVPNTSASCVINCDFEKDICAWTQLPTDVFDWTRNRGSTPTSMTGPSSDHTTGSGFYMYIEGDSAAHGDTARLLSAECVDTQPQCLQFWYHMYGSSWTMGLSVYLLQYGNVANEVWRKREDQGNVWHFAQVDLRPDAKFQVIFEGRRGSSARSDVAIDDIFLHRGACSDLPNQVAPPSVPLPPAPITTQPTTTQTTEIPNTSASCDMNCDFERDICTWTQMATDVFDWTRNRGSTPTSMTGPSSDHTTGSGFYMYVEGDSAVHGDTSRLLSAECADTQPQCLQFWYHMYGSSWTMGLSVYLLQYGNVAKEVWRMREDQGNMWHLARVDLRPDAKFQVTFEGRRGSSARSDVAIDDVSLHRGACSDLPKQVAPASVPLPPAAPIQSRKVPNTSASCVINCDFEKDICAWTQLPTDVFDWTRHRGPTPTSMTGPSSDHTTGSGFYMYIEGDSAAHGDTARLLSAECADTQPQCLQFWYHMYGSSWTMGLSVYLLQYGNVAKEVWRMREDQGNMWHFAQVDLRPDAKFQVIFEGRRGSSARSDVAIDDIFLHRGACSDLPNQVAPPSVPLPPAPITTQPTTTQTTEIPNTSASCDMNCDFERDICTWTQMATDVFDWTRNRGSTPTSMTGPSSDHTTGSGFYMYVEGDSAVHGDTSRLLSAECADTQPQCLQFWYHMYGSSWTMGLSVYLLQYGNVAKEVWRMREDQGNMWHLARVDLRPDAKFQVTFEGRRGSSARSDVAIDDVSLHRGACSDLPKQVAPASVPLPPAAPIQSRKVPNTSASCVINCDFEKDICAWTQLPTDVFDWTRHRGPTPTSMTGPSSDHTTGSGFYMYIEGDSAAHGDTARLLSAECADTQPQCLQFWYHMYGSSWTMGLSVYLLQYGNVAKEVWRMREDQGNMWHFAQVDLRPDAKFQVIFEGRRGSSARSDVAIDDIFLHRGACSDLPNQVAPPSVPLPPAPITTQPTTTQTTEIPNTSASCDMNCDFERDICTWTQMATDVFDWTRNRGSTPTSMTGPSSDHTTGSGFYMYVEGDSAVHGDTSRLLSAECADTQPQCLQFWYHMYGSSWTMGLSVYLLQYGNVAKEVWRMREDQGNMWHLARVDLRPDAKFQVIFEGRRGSSARSDVAIDDVSLHRGACSDLPKKVAPPSVPLPPAAPIQSRKVPNTSASCVINCDFEKDICAWTQLPTDVFDWTRHRGPTPTSMTGPSSDHTTGSGFYMYVEGDSAAHGDTARLLSAECADTQPQCLQFWYHMYGSSWTMGLSVYLLQYGNVAKEVWRMREDQGNMWHFAQVDLRPDVKFQVIFEGRRGSSARSDVAIDDVSLHRGPCSDLSNQVDPPLVPLPPAPITPQPAPIQTAEIPNTSASCVINCDFEKDICAWTQLPTDVFDWTRNRGSTPTSMTGPSSDHTTGSGFYMYVEGDSAAHGDTARLLSAECAYTQPQCLQFWYHMYGSSWTMGLSVYLLQYGNVAKEVWRMREDQGNMWHFAQVDLRPDVKFQVIFEGRRGSSARSDVAIDDVSLHRGACSEITLSDTQGNSDNRSENNMIKNEEEFGESWKATNDKITARRRRSLRFKARTQA</sequence>
<organism evidence="8 9">
    <name type="scientific">Cirrhinus molitorella</name>
    <name type="common">mud carp</name>
    <dbReference type="NCBI Taxonomy" id="172907"/>
    <lineage>
        <taxon>Eukaryota</taxon>
        <taxon>Metazoa</taxon>
        <taxon>Chordata</taxon>
        <taxon>Craniata</taxon>
        <taxon>Vertebrata</taxon>
        <taxon>Euteleostomi</taxon>
        <taxon>Actinopterygii</taxon>
        <taxon>Neopterygii</taxon>
        <taxon>Teleostei</taxon>
        <taxon>Ostariophysi</taxon>
        <taxon>Cypriniformes</taxon>
        <taxon>Cyprinidae</taxon>
        <taxon>Labeoninae</taxon>
        <taxon>Labeonini</taxon>
        <taxon>Cirrhinus</taxon>
    </lineage>
</organism>
<keyword evidence="2" id="KW-1015">Disulfide bond</keyword>
<dbReference type="InterPro" id="IPR051560">
    <property type="entry name" value="MAM_domain-containing"/>
</dbReference>
<dbReference type="SMART" id="SM00216">
    <property type="entry name" value="VWD"/>
    <property type="match status" value="2"/>
</dbReference>
<feature type="domain" description="MAM" evidence="6">
    <location>
        <begin position="1252"/>
        <end position="1410"/>
    </location>
</feature>
<feature type="domain" description="MAM" evidence="6">
    <location>
        <begin position="3378"/>
        <end position="3536"/>
    </location>
</feature>
<feature type="domain" description="MAM" evidence="6">
    <location>
        <begin position="3182"/>
        <end position="3340"/>
    </location>
</feature>
<dbReference type="Pfam" id="PF12714">
    <property type="entry name" value="TILa"/>
    <property type="match status" value="1"/>
</dbReference>
<dbReference type="PANTHER" id="PTHR23282:SF142">
    <property type="entry name" value="MAM DOMAIN-CONTAINING PROTEIN"/>
    <property type="match status" value="1"/>
</dbReference>
<dbReference type="Pfam" id="PF00629">
    <property type="entry name" value="MAM"/>
    <property type="match status" value="15"/>
</dbReference>
<evidence type="ECO:0000259" key="7">
    <source>
        <dbReference type="PROSITE" id="PS51233"/>
    </source>
</evidence>
<feature type="region of interest" description="Disordered" evidence="4">
    <location>
        <begin position="1800"/>
        <end position="1826"/>
    </location>
</feature>
<dbReference type="FunFam" id="2.60.120.200:FF:000128">
    <property type="entry name" value="enteropeptidase isoform X2"/>
    <property type="match status" value="14"/>
</dbReference>
<evidence type="ECO:0000313" key="9">
    <source>
        <dbReference type="Proteomes" id="UP001187343"/>
    </source>
</evidence>
<proteinExistence type="predicted"/>
<feature type="domain" description="MAM" evidence="6">
    <location>
        <begin position="1062"/>
        <end position="1220"/>
    </location>
</feature>
<dbReference type="PROSITE" id="PS51233">
    <property type="entry name" value="VWFD"/>
    <property type="match status" value="2"/>
</dbReference>
<feature type="domain" description="MAM" evidence="6">
    <location>
        <begin position="1834"/>
        <end position="1992"/>
    </location>
</feature>
<gene>
    <name evidence="8" type="ORF">Q8A67_008660</name>
</gene>
<feature type="domain" description="MAM" evidence="6">
    <location>
        <begin position="2024"/>
        <end position="2182"/>
    </location>
</feature>